<accession>A0ABP4E4X0</accession>
<dbReference type="InterPro" id="IPR010982">
    <property type="entry name" value="Lambda_DNA-bd_dom_sf"/>
</dbReference>
<evidence type="ECO:0000256" key="1">
    <source>
        <dbReference type="SAM" id="MobiDB-lite"/>
    </source>
</evidence>
<dbReference type="SUPFAM" id="SSF47413">
    <property type="entry name" value="lambda repressor-like DNA-binding domains"/>
    <property type="match status" value="1"/>
</dbReference>
<dbReference type="Pfam" id="PF12900">
    <property type="entry name" value="Pyridox_ox_2"/>
    <property type="match status" value="1"/>
</dbReference>
<dbReference type="Proteomes" id="UP001499987">
    <property type="component" value="Unassembled WGS sequence"/>
</dbReference>
<dbReference type="RefSeq" id="WP_344624728.1">
    <property type="nucleotide sequence ID" value="NZ_BAAALD010000033.1"/>
</dbReference>
<name>A0ABP4E4X0_9ACTN</name>
<dbReference type="CDD" id="cd00093">
    <property type="entry name" value="HTH_XRE"/>
    <property type="match status" value="1"/>
</dbReference>
<proteinExistence type="predicted"/>
<evidence type="ECO:0000313" key="3">
    <source>
        <dbReference type="EMBL" id="GAA1089803.1"/>
    </source>
</evidence>
<dbReference type="InterPro" id="IPR024747">
    <property type="entry name" value="Pyridox_Oxase-rel"/>
</dbReference>
<dbReference type="SUPFAM" id="SSF50475">
    <property type="entry name" value="FMN-binding split barrel"/>
    <property type="match status" value="1"/>
</dbReference>
<keyword evidence="4" id="KW-1185">Reference proteome</keyword>
<feature type="domain" description="HTH cro/C1-type" evidence="2">
    <location>
        <begin position="24"/>
        <end position="79"/>
    </location>
</feature>
<evidence type="ECO:0000259" key="2">
    <source>
        <dbReference type="SMART" id="SM00530"/>
    </source>
</evidence>
<comment type="caution">
    <text evidence="3">The sequence shown here is derived from an EMBL/GenBank/DDBJ whole genome shotgun (WGS) entry which is preliminary data.</text>
</comment>
<sequence length="242" mass="25302">MNETTRTPAAAEQAAGHPDDIARRVVSRCRQLGLGQDEVAARAGMSPRYLGQLLDFGPGFDPGAVFRLARVLGVSRADLVEGRADAPPGRAPGAARARMLRLTEQECWDRLGTHGVGRLALPGERFPLVLPVNYTVDGTTVAYRTADFGAAAAAVGDGVAFEVDRIDEHRSSGWSVLLGGRAERVQDPEAERRLVELAVGEPWAGGHRTLWIRVVPESVTGRVVGPAGGRGGGGRGGGGGGA</sequence>
<reference evidence="4" key="1">
    <citation type="journal article" date="2019" name="Int. J. Syst. Evol. Microbiol.">
        <title>The Global Catalogue of Microorganisms (GCM) 10K type strain sequencing project: providing services to taxonomists for standard genome sequencing and annotation.</title>
        <authorList>
            <consortium name="The Broad Institute Genomics Platform"/>
            <consortium name="The Broad Institute Genome Sequencing Center for Infectious Disease"/>
            <person name="Wu L."/>
            <person name="Ma J."/>
        </authorList>
    </citation>
    <scope>NUCLEOTIDE SEQUENCE [LARGE SCALE GENOMIC DNA]</scope>
    <source>
        <strain evidence="4">JCM 13002</strain>
    </source>
</reference>
<dbReference type="EMBL" id="BAAALD010000033">
    <property type="protein sequence ID" value="GAA1089803.1"/>
    <property type="molecule type" value="Genomic_DNA"/>
</dbReference>
<dbReference type="Gene3D" id="2.30.110.10">
    <property type="entry name" value="Electron Transport, Fmn-binding Protein, Chain A"/>
    <property type="match status" value="1"/>
</dbReference>
<gene>
    <name evidence="3" type="ORF">GCM10009663_36960</name>
</gene>
<evidence type="ECO:0000313" key="4">
    <source>
        <dbReference type="Proteomes" id="UP001499987"/>
    </source>
</evidence>
<feature type="compositionally biased region" description="Gly residues" evidence="1">
    <location>
        <begin position="226"/>
        <end position="242"/>
    </location>
</feature>
<feature type="region of interest" description="Disordered" evidence="1">
    <location>
        <begin position="223"/>
        <end position="242"/>
    </location>
</feature>
<dbReference type="SMART" id="SM00530">
    <property type="entry name" value="HTH_XRE"/>
    <property type="match status" value="1"/>
</dbReference>
<dbReference type="Gene3D" id="1.10.260.40">
    <property type="entry name" value="lambda repressor-like DNA-binding domains"/>
    <property type="match status" value="1"/>
</dbReference>
<dbReference type="InterPro" id="IPR012349">
    <property type="entry name" value="Split_barrel_FMN-bd"/>
</dbReference>
<dbReference type="InterPro" id="IPR001387">
    <property type="entry name" value="Cro/C1-type_HTH"/>
</dbReference>
<organism evidence="3 4">
    <name type="scientific">Kitasatospora arboriphila</name>
    <dbReference type="NCBI Taxonomy" id="258052"/>
    <lineage>
        <taxon>Bacteria</taxon>
        <taxon>Bacillati</taxon>
        <taxon>Actinomycetota</taxon>
        <taxon>Actinomycetes</taxon>
        <taxon>Kitasatosporales</taxon>
        <taxon>Streptomycetaceae</taxon>
        <taxon>Kitasatospora</taxon>
    </lineage>
</organism>
<protein>
    <submittedName>
        <fullName evidence="3">Pyridoxamine 5'-phosphate oxidase family protein</fullName>
    </submittedName>
</protein>